<protein>
    <recommendedName>
        <fullName evidence="6">DUF1761 domain-containing protein</fullName>
    </recommendedName>
</protein>
<dbReference type="EMBL" id="CAJNOH010000746">
    <property type="protein sequence ID" value="CAF1116166.1"/>
    <property type="molecule type" value="Genomic_DNA"/>
</dbReference>
<dbReference type="Proteomes" id="UP000663854">
    <property type="component" value="Unassembled WGS sequence"/>
</dbReference>
<comment type="caution">
    <text evidence="2">The sequence shown here is derived from an EMBL/GenBank/DDBJ whole genome shotgun (WGS) entry which is preliminary data.</text>
</comment>
<proteinExistence type="predicted"/>
<evidence type="ECO:0000313" key="3">
    <source>
        <dbReference type="EMBL" id="CAF1342221.1"/>
    </source>
</evidence>
<dbReference type="AlphaFoldDB" id="A0A814Q6X7"/>
<reference evidence="2" key="1">
    <citation type="submission" date="2021-02" db="EMBL/GenBank/DDBJ databases">
        <authorList>
            <person name="Nowell W R."/>
        </authorList>
    </citation>
    <scope>NUCLEOTIDE SEQUENCE</scope>
</reference>
<keyword evidence="1" id="KW-0812">Transmembrane</keyword>
<feature type="transmembrane region" description="Helical" evidence="1">
    <location>
        <begin position="14"/>
        <end position="37"/>
    </location>
</feature>
<dbReference type="Pfam" id="PF08570">
    <property type="entry name" value="DUF1761"/>
    <property type="match status" value="1"/>
</dbReference>
<keyword evidence="5" id="KW-1185">Reference proteome</keyword>
<feature type="transmembrane region" description="Helical" evidence="1">
    <location>
        <begin position="87"/>
        <end position="104"/>
    </location>
</feature>
<dbReference type="InterPro" id="IPR013879">
    <property type="entry name" value="DUF1761"/>
</dbReference>
<evidence type="ECO:0008006" key="6">
    <source>
        <dbReference type="Google" id="ProtNLM"/>
    </source>
</evidence>
<evidence type="ECO:0000313" key="5">
    <source>
        <dbReference type="Proteomes" id="UP000663870"/>
    </source>
</evidence>
<sequence>MLELLPISFTFTSLVKILLIIGINMFLGSIWHSTIGFQKQWAKAMQLKEGDEVCDHRMAIFMANVGTLLSSIFLNILLIAFDIRKHQYLSAMLTAGILCGFHAFNDWNYVFFTKKSDQQRSRTLYLIHIGYVFVLYNLISIVLVSF</sequence>
<feature type="transmembrane region" description="Helical" evidence="1">
    <location>
        <begin position="58"/>
        <end position="81"/>
    </location>
</feature>
<feature type="transmembrane region" description="Helical" evidence="1">
    <location>
        <begin position="124"/>
        <end position="144"/>
    </location>
</feature>
<keyword evidence="1" id="KW-1133">Transmembrane helix</keyword>
<gene>
    <name evidence="3" type="ORF">JXQ802_LOCUS31639</name>
    <name evidence="2" type="ORF">PYM288_LOCUS20448</name>
</gene>
<evidence type="ECO:0000256" key="1">
    <source>
        <dbReference type="SAM" id="Phobius"/>
    </source>
</evidence>
<keyword evidence="1" id="KW-0472">Membrane</keyword>
<name>A0A814Q6X7_9BILA</name>
<dbReference type="EMBL" id="CAJNOL010001354">
    <property type="protein sequence ID" value="CAF1342221.1"/>
    <property type="molecule type" value="Genomic_DNA"/>
</dbReference>
<organism evidence="2 4">
    <name type="scientific">Rotaria sordida</name>
    <dbReference type="NCBI Taxonomy" id="392033"/>
    <lineage>
        <taxon>Eukaryota</taxon>
        <taxon>Metazoa</taxon>
        <taxon>Spiralia</taxon>
        <taxon>Gnathifera</taxon>
        <taxon>Rotifera</taxon>
        <taxon>Eurotatoria</taxon>
        <taxon>Bdelloidea</taxon>
        <taxon>Philodinida</taxon>
        <taxon>Philodinidae</taxon>
        <taxon>Rotaria</taxon>
    </lineage>
</organism>
<evidence type="ECO:0000313" key="4">
    <source>
        <dbReference type="Proteomes" id="UP000663854"/>
    </source>
</evidence>
<dbReference type="Proteomes" id="UP000663870">
    <property type="component" value="Unassembled WGS sequence"/>
</dbReference>
<evidence type="ECO:0000313" key="2">
    <source>
        <dbReference type="EMBL" id="CAF1116166.1"/>
    </source>
</evidence>
<accession>A0A814Q6X7</accession>